<keyword evidence="8" id="KW-1185">Reference proteome</keyword>
<keyword evidence="1" id="KW-0436">Ligase</keyword>
<dbReference type="GO" id="GO:0005524">
    <property type="term" value="F:ATP binding"/>
    <property type="evidence" value="ECO:0007669"/>
    <property type="project" value="UniProtKB-KW"/>
</dbReference>
<keyword evidence="3" id="KW-0547">Nucleotide-binding</keyword>
<dbReference type="EMBL" id="FWWU01000009">
    <property type="protein sequence ID" value="SMB90852.1"/>
    <property type="molecule type" value="Genomic_DNA"/>
</dbReference>
<dbReference type="InterPro" id="IPR005494">
    <property type="entry name" value="GSPS_pre-ATP-grasp-like_dom"/>
</dbReference>
<gene>
    <name evidence="7" type="ORF">SAMN00790413_00915</name>
</gene>
<protein>
    <submittedName>
        <fullName evidence="7">Glutathionylspermidine synthase</fullName>
    </submittedName>
</protein>
<accession>A0A1W1VBX2</accession>
<evidence type="ECO:0000256" key="2">
    <source>
        <dbReference type="ARBA" id="ARBA00022723"/>
    </source>
</evidence>
<dbReference type="Proteomes" id="UP000192582">
    <property type="component" value="Unassembled WGS sequence"/>
</dbReference>
<dbReference type="Pfam" id="PF03738">
    <property type="entry name" value="GSP_synth"/>
    <property type="match status" value="1"/>
</dbReference>
<feature type="domain" description="Glutathionylspermidine synthase pre-ATP-grasp-like" evidence="6">
    <location>
        <begin position="12"/>
        <end position="384"/>
    </location>
</feature>
<evidence type="ECO:0000256" key="1">
    <source>
        <dbReference type="ARBA" id="ARBA00022598"/>
    </source>
</evidence>
<evidence type="ECO:0000256" key="4">
    <source>
        <dbReference type="ARBA" id="ARBA00022840"/>
    </source>
</evidence>
<dbReference type="InterPro" id="IPR016185">
    <property type="entry name" value="PreATP-grasp_dom_sf"/>
</dbReference>
<dbReference type="GO" id="GO:0046872">
    <property type="term" value="F:metal ion binding"/>
    <property type="evidence" value="ECO:0007669"/>
    <property type="project" value="UniProtKB-KW"/>
</dbReference>
<proteinExistence type="predicted"/>
<dbReference type="AlphaFoldDB" id="A0A1W1VBX2"/>
<evidence type="ECO:0000256" key="3">
    <source>
        <dbReference type="ARBA" id="ARBA00022741"/>
    </source>
</evidence>
<dbReference type="SUPFAM" id="SSF52440">
    <property type="entry name" value="PreATP-grasp domain"/>
    <property type="match status" value="1"/>
</dbReference>
<evidence type="ECO:0000313" key="8">
    <source>
        <dbReference type="Proteomes" id="UP000192582"/>
    </source>
</evidence>
<organism evidence="7 8">
    <name type="scientific">Deinococcus hopiensis KR-140</name>
    <dbReference type="NCBI Taxonomy" id="695939"/>
    <lineage>
        <taxon>Bacteria</taxon>
        <taxon>Thermotogati</taxon>
        <taxon>Deinococcota</taxon>
        <taxon>Deinococci</taxon>
        <taxon>Deinococcales</taxon>
        <taxon>Deinococcaceae</taxon>
        <taxon>Deinococcus</taxon>
    </lineage>
</organism>
<dbReference type="SUPFAM" id="SSF56059">
    <property type="entry name" value="Glutathione synthetase ATP-binding domain-like"/>
    <property type="match status" value="1"/>
</dbReference>
<keyword evidence="2" id="KW-0479">Metal-binding</keyword>
<evidence type="ECO:0000313" key="7">
    <source>
        <dbReference type="EMBL" id="SMB90852.1"/>
    </source>
</evidence>
<keyword evidence="5" id="KW-0460">Magnesium</keyword>
<evidence type="ECO:0000256" key="5">
    <source>
        <dbReference type="ARBA" id="ARBA00022842"/>
    </source>
</evidence>
<name>A0A1W1VBX2_9DEIO</name>
<dbReference type="STRING" id="695939.SAMN00790413_00915"/>
<evidence type="ECO:0000259" key="6">
    <source>
        <dbReference type="Pfam" id="PF03738"/>
    </source>
</evidence>
<dbReference type="OrthoDB" id="9765517at2"/>
<dbReference type="GO" id="GO:0016874">
    <property type="term" value="F:ligase activity"/>
    <property type="evidence" value="ECO:0007669"/>
    <property type="project" value="UniProtKB-KW"/>
</dbReference>
<sequence length="397" mass="44239">MQRRSLTPRPGWEKRLRDVGMTWYAPTPEHPVPYWGEDVAYVFTPGEVEKLRRDSQDLTNMVLEATGAAIEGGRLNELGIPTFLRAAVRDSWERDDPTVYMRLDLAYDGQGHARLLEVNAQTPTSLIEAAVCQWQWLEDQQEAGELPGHGTQWNTIHEGLSEQWTHLFAKCGVREAHFSAGHSEEDIATVTYLRDLAQAAGVRGSFLMADEIGTSPEFPHLLDTWSLSIRHLMWLWPFEYAWESRDAAFLATTETRLIEPLWKAVTGSKGLLAHLHERYPDSGLVLPASLTPGRLGERVVRKPLYSREGQNVTLPGEVPTPGAYGDLPMVEQAYTELPTFEAADGPRYPVLGVWVAGDEVCGLGIREGRGRVTDNRATFAPHVVLPASHLEKSGVGK</sequence>
<reference evidence="7 8" key="1">
    <citation type="submission" date="2017-04" db="EMBL/GenBank/DDBJ databases">
        <authorList>
            <person name="Afonso C.L."/>
            <person name="Miller P.J."/>
            <person name="Scott M.A."/>
            <person name="Spackman E."/>
            <person name="Goraichik I."/>
            <person name="Dimitrov K.M."/>
            <person name="Suarez D.L."/>
            <person name="Swayne D.E."/>
        </authorList>
    </citation>
    <scope>NUCLEOTIDE SEQUENCE [LARGE SCALE GENOMIC DNA]</scope>
    <source>
        <strain evidence="7 8">KR-140</strain>
    </source>
</reference>
<dbReference type="Gene3D" id="3.30.1490.330">
    <property type="match status" value="1"/>
</dbReference>
<keyword evidence="4" id="KW-0067">ATP-binding</keyword>